<feature type="region of interest" description="Disordered" evidence="1">
    <location>
        <begin position="81"/>
        <end position="106"/>
    </location>
</feature>
<feature type="compositionally biased region" description="Low complexity" evidence="1">
    <location>
        <begin position="170"/>
        <end position="182"/>
    </location>
</feature>
<reference evidence="2 3" key="1">
    <citation type="journal article" date="2019" name="Nat. Ecol. Evol.">
        <title>Megaphylogeny resolves global patterns of mushroom evolution.</title>
        <authorList>
            <person name="Varga T."/>
            <person name="Krizsan K."/>
            <person name="Foldi C."/>
            <person name="Dima B."/>
            <person name="Sanchez-Garcia M."/>
            <person name="Sanchez-Ramirez S."/>
            <person name="Szollosi G.J."/>
            <person name="Szarkandi J.G."/>
            <person name="Papp V."/>
            <person name="Albert L."/>
            <person name="Andreopoulos W."/>
            <person name="Angelini C."/>
            <person name="Antonin V."/>
            <person name="Barry K.W."/>
            <person name="Bougher N.L."/>
            <person name="Buchanan P."/>
            <person name="Buyck B."/>
            <person name="Bense V."/>
            <person name="Catcheside P."/>
            <person name="Chovatia M."/>
            <person name="Cooper J."/>
            <person name="Damon W."/>
            <person name="Desjardin D."/>
            <person name="Finy P."/>
            <person name="Geml J."/>
            <person name="Haridas S."/>
            <person name="Hughes K."/>
            <person name="Justo A."/>
            <person name="Karasinski D."/>
            <person name="Kautmanova I."/>
            <person name="Kiss B."/>
            <person name="Kocsube S."/>
            <person name="Kotiranta H."/>
            <person name="LaButti K.M."/>
            <person name="Lechner B.E."/>
            <person name="Liimatainen K."/>
            <person name="Lipzen A."/>
            <person name="Lukacs Z."/>
            <person name="Mihaltcheva S."/>
            <person name="Morgado L.N."/>
            <person name="Niskanen T."/>
            <person name="Noordeloos M.E."/>
            <person name="Ohm R.A."/>
            <person name="Ortiz-Santana B."/>
            <person name="Ovrebo C."/>
            <person name="Racz N."/>
            <person name="Riley R."/>
            <person name="Savchenko A."/>
            <person name="Shiryaev A."/>
            <person name="Soop K."/>
            <person name="Spirin V."/>
            <person name="Szebenyi C."/>
            <person name="Tomsovsky M."/>
            <person name="Tulloss R.E."/>
            <person name="Uehling J."/>
            <person name="Grigoriev I.V."/>
            <person name="Vagvolgyi C."/>
            <person name="Papp T."/>
            <person name="Martin F.M."/>
            <person name="Miettinen O."/>
            <person name="Hibbett D.S."/>
            <person name="Nagy L.G."/>
        </authorList>
    </citation>
    <scope>NUCLEOTIDE SEQUENCE [LARGE SCALE GENOMIC DNA]</scope>
    <source>
        <strain evidence="2 3">CBS 962.96</strain>
    </source>
</reference>
<feature type="region of interest" description="Disordered" evidence="1">
    <location>
        <begin position="651"/>
        <end position="670"/>
    </location>
</feature>
<feature type="region of interest" description="Disordered" evidence="1">
    <location>
        <begin position="1"/>
        <end position="59"/>
    </location>
</feature>
<evidence type="ECO:0000313" key="3">
    <source>
        <dbReference type="Proteomes" id="UP000297245"/>
    </source>
</evidence>
<feature type="region of interest" description="Disordered" evidence="1">
    <location>
        <begin position="133"/>
        <end position="188"/>
    </location>
</feature>
<feature type="compositionally biased region" description="Basic and acidic residues" evidence="1">
    <location>
        <begin position="651"/>
        <end position="668"/>
    </location>
</feature>
<feature type="region of interest" description="Disordered" evidence="1">
    <location>
        <begin position="565"/>
        <end position="633"/>
    </location>
</feature>
<feature type="region of interest" description="Disordered" evidence="1">
    <location>
        <begin position="238"/>
        <end position="300"/>
    </location>
</feature>
<feature type="compositionally biased region" description="Basic and acidic residues" evidence="1">
    <location>
        <begin position="134"/>
        <end position="145"/>
    </location>
</feature>
<dbReference type="EMBL" id="ML179124">
    <property type="protein sequence ID" value="THU99138.1"/>
    <property type="molecule type" value="Genomic_DNA"/>
</dbReference>
<name>A0A4S8MB01_DENBC</name>
<feature type="compositionally biased region" description="Low complexity" evidence="1">
    <location>
        <begin position="42"/>
        <end position="58"/>
    </location>
</feature>
<sequence>MSSTASITTGQTARSPRLSSRLVEITNPSSTNSAISRMRIRTTSNTSPTVSPPLSSMPQTMKTRIAILDKSPHRFQVVSLQQDKKRSQTHAHGCRTSESRPCSVPRLALRNTQDQVHMHPSLQMNFLDSSAAKTESKKDLDDNRHLSNIAVPKRLKSTKPDSTEDTENASPLASSSEQSPSPDIVKPHSYLQSPRSLVATFNVGNFTSNGLIPSAPLQFLQFPASKVRLAKVMIAPEDWSHSGSSPKEENRNVLGSRRKSAGCKSFSRAPSRKDINVSSGLTPQSYHSRAQSADSGKYRSYSGRQHITAGSVSNLPNTTTTTPGSVTLKTDEIFHCSLASDVTRNQPKFSSHSRPHIKSSSLRIAMSSSSSISPHTTSLASKRSLSTIPRLKSHHPATQSEVLLYGDHSTTPVASRYRSHTPRPSCPPAFQLPTSPPGSRTLALEDDLSSGRDFEQKDQGKAQSGSNRKSLRRTLSQSKRHAIYTRSLTLDSDDLELSFDCSSDATLTSSGPSDDKLGLSATSSSFKKICPAHLRRETLPISFSTSSSLPYMKSDSADSIVKVHEGADSTKQPSKSSPVSDSLVSDSRTDDLRTTVPSFSYRQVHSNAGGSDGNQKDRIQPESGSSSSISLYSQDSFSSSSSIKRLRLKNSSDVERVGKVRRDKDNNKQESAIVADRPALPLIPHHPIVLELLKLLDASAQEWMSMELKVHIMAKC</sequence>
<feature type="compositionally biased region" description="Low complexity" evidence="1">
    <location>
        <begin position="623"/>
        <end position="633"/>
    </location>
</feature>
<feature type="compositionally biased region" description="Polar residues" evidence="1">
    <location>
        <begin position="276"/>
        <end position="294"/>
    </location>
</feature>
<feature type="compositionally biased region" description="Polar residues" evidence="1">
    <location>
        <begin position="461"/>
        <end position="477"/>
    </location>
</feature>
<gene>
    <name evidence="2" type="ORF">K435DRAFT_964593</name>
</gene>
<dbReference type="AlphaFoldDB" id="A0A4S8MB01"/>
<feature type="compositionally biased region" description="Low complexity" evidence="1">
    <location>
        <begin position="365"/>
        <end position="381"/>
    </location>
</feature>
<feature type="compositionally biased region" description="Basic and acidic residues" evidence="1">
    <location>
        <begin position="449"/>
        <end position="460"/>
    </location>
</feature>
<feature type="compositionally biased region" description="Polar residues" evidence="1">
    <location>
        <begin position="595"/>
        <end position="609"/>
    </location>
</feature>
<dbReference type="Proteomes" id="UP000297245">
    <property type="component" value="Unassembled WGS sequence"/>
</dbReference>
<feature type="compositionally biased region" description="Polar residues" evidence="1">
    <location>
        <begin position="1"/>
        <end position="18"/>
    </location>
</feature>
<feature type="compositionally biased region" description="Polar residues" evidence="1">
    <location>
        <begin position="26"/>
        <end position="35"/>
    </location>
</feature>
<evidence type="ECO:0000256" key="1">
    <source>
        <dbReference type="SAM" id="MobiDB-lite"/>
    </source>
</evidence>
<proteinExistence type="predicted"/>
<organism evidence="2 3">
    <name type="scientific">Dendrothele bispora (strain CBS 962.96)</name>
    <dbReference type="NCBI Taxonomy" id="1314807"/>
    <lineage>
        <taxon>Eukaryota</taxon>
        <taxon>Fungi</taxon>
        <taxon>Dikarya</taxon>
        <taxon>Basidiomycota</taxon>
        <taxon>Agaricomycotina</taxon>
        <taxon>Agaricomycetes</taxon>
        <taxon>Agaricomycetidae</taxon>
        <taxon>Agaricales</taxon>
        <taxon>Agaricales incertae sedis</taxon>
        <taxon>Dendrothele</taxon>
    </lineage>
</organism>
<feature type="region of interest" description="Disordered" evidence="1">
    <location>
        <begin position="365"/>
        <end position="477"/>
    </location>
</feature>
<feature type="compositionally biased region" description="Low complexity" evidence="1">
    <location>
        <begin position="573"/>
        <end position="586"/>
    </location>
</feature>
<keyword evidence="3" id="KW-1185">Reference proteome</keyword>
<protein>
    <submittedName>
        <fullName evidence="2">Uncharacterized protein</fullName>
    </submittedName>
</protein>
<evidence type="ECO:0000313" key="2">
    <source>
        <dbReference type="EMBL" id="THU99138.1"/>
    </source>
</evidence>
<accession>A0A4S8MB01</accession>